<proteinExistence type="inferred from homology"/>
<dbReference type="PROSITE" id="PS00678">
    <property type="entry name" value="WD_REPEATS_1"/>
    <property type="match status" value="1"/>
</dbReference>
<dbReference type="PANTHER" id="PTHR19879">
    <property type="entry name" value="TRANSCRIPTION INITIATION FACTOR TFIID"/>
    <property type="match status" value="1"/>
</dbReference>
<dbReference type="InterPro" id="IPR019775">
    <property type="entry name" value="WD40_repeat_CS"/>
</dbReference>
<feature type="region of interest" description="Disordered" evidence="7">
    <location>
        <begin position="1729"/>
        <end position="1757"/>
    </location>
</feature>
<dbReference type="InterPro" id="IPR015943">
    <property type="entry name" value="WD40/YVTN_repeat-like_dom_sf"/>
</dbReference>
<keyword evidence="9" id="KW-1185">Reference proteome</keyword>
<evidence type="ECO:0000256" key="6">
    <source>
        <dbReference type="PROSITE-ProRule" id="PRU00221"/>
    </source>
</evidence>
<dbReference type="PROSITE" id="PS50082">
    <property type="entry name" value="WD_REPEATS_2"/>
    <property type="match status" value="5"/>
</dbReference>
<keyword evidence="3 6" id="KW-0853">WD repeat</keyword>
<organism evidence="9 10">
    <name type="scientific">Drosophila lebanonensis</name>
    <name type="common">Fruit fly</name>
    <name type="synonym">Scaptodrosophila lebanonensis</name>
    <dbReference type="NCBI Taxonomy" id="7225"/>
    <lineage>
        <taxon>Eukaryota</taxon>
        <taxon>Metazoa</taxon>
        <taxon>Ecdysozoa</taxon>
        <taxon>Arthropoda</taxon>
        <taxon>Hexapoda</taxon>
        <taxon>Insecta</taxon>
        <taxon>Pterygota</taxon>
        <taxon>Neoptera</taxon>
        <taxon>Endopterygota</taxon>
        <taxon>Diptera</taxon>
        <taxon>Brachycera</taxon>
        <taxon>Muscomorpha</taxon>
        <taxon>Ephydroidea</taxon>
        <taxon>Drosophilidae</taxon>
        <taxon>Scaptodrosophila</taxon>
    </lineage>
</organism>
<evidence type="ECO:0000256" key="2">
    <source>
        <dbReference type="ARBA" id="ARBA00009435"/>
    </source>
</evidence>
<dbReference type="InterPro" id="IPR037264">
    <property type="entry name" value="TFIID_NTD2_sf"/>
</dbReference>
<dbReference type="GO" id="GO:0005634">
    <property type="term" value="C:nucleus"/>
    <property type="evidence" value="ECO:0007669"/>
    <property type="project" value="UniProtKB-SubCell"/>
</dbReference>
<feature type="repeat" description="WD" evidence="6">
    <location>
        <begin position="2529"/>
        <end position="2570"/>
    </location>
</feature>
<evidence type="ECO:0000259" key="8">
    <source>
        <dbReference type="Pfam" id="PF04494"/>
    </source>
</evidence>
<dbReference type="Gene3D" id="1.25.40.500">
    <property type="entry name" value="TFIID subunit TAF5, NTD2 domain"/>
    <property type="match status" value="1"/>
</dbReference>
<feature type="compositionally biased region" description="Basic and acidic residues" evidence="7">
    <location>
        <begin position="90"/>
        <end position="100"/>
    </location>
</feature>
<feature type="region of interest" description="Disordered" evidence="7">
    <location>
        <begin position="748"/>
        <end position="784"/>
    </location>
</feature>
<gene>
    <name evidence="10" type="primary">LOC115622393</name>
</gene>
<feature type="region of interest" description="Disordered" evidence="7">
    <location>
        <begin position="55"/>
        <end position="77"/>
    </location>
</feature>
<feature type="compositionally biased region" description="Polar residues" evidence="7">
    <location>
        <begin position="2757"/>
        <end position="2766"/>
    </location>
</feature>
<feature type="compositionally biased region" description="Polar residues" evidence="7">
    <location>
        <begin position="124"/>
        <end position="137"/>
    </location>
</feature>
<dbReference type="Pfam" id="PF04494">
    <property type="entry name" value="TFIID_NTD2"/>
    <property type="match status" value="1"/>
</dbReference>
<comment type="subcellular location">
    <subcellularLocation>
        <location evidence="1">Nucleus</location>
    </subcellularLocation>
</comment>
<dbReference type="PROSITE" id="PS50294">
    <property type="entry name" value="WD_REPEATS_REGION"/>
    <property type="match status" value="5"/>
</dbReference>
<dbReference type="Pfam" id="PF00400">
    <property type="entry name" value="WD40"/>
    <property type="match status" value="5"/>
</dbReference>
<feature type="compositionally biased region" description="Polar residues" evidence="7">
    <location>
        <begin position="1941"/>
        <end position="1954"/>
    </location>
</feature>
<feature type="compositionally biased region" description="Basic residues" evidence="7">
    <location>
        <begin position="2062"/>
        <end position="2075"/>
    </location>
</feature>
<dbReference type="OrthoDB" id="10266330at2759"/>
<evidence type="ECO:0000256" key="5">
    <source>
        <dbReference type="ARBA" id="ARBA00023242"/>
    </source>
</evidence>
<feature type="repeat" description="WD" evidence="6">
    <location>
        <begin position="2487"/>
        <end position="2528"/>
    </location>
</feature>
<feature type="compositionally biased region" description="Basic and acidic residues" evidence="7">
    <location>
        <begin position="141"/>
        <end position="150"/>
    </location>
</feature>
<feature type="region of interest" description="Disordered" evidence="7">
    <location>
        <begin position="1266"/>
        <end position="1295"/>
    </location>
</feature>
<evidence type="ECO:0000256" key="1">
    <source>
        <dbReference type="ARBA" id="ARBA00004123"/>
    </source>
</evidence>
<feature type="compositionally biased region" description="Polar residues" evidence="7">
    <location>
        <begin position="437"/>
        <end position="449"/>
    </location>
</feature>
<keyword evidence="4" id="KW-0677">Repeat</keyword>
<dbReference type="InterPro" id="IPR036322">
    <property type="entry name" value="WD40_repeat_dom_sf"/>
</dbReference>
<feature type="compositionally biased region" description="Low complexity" evidence="7">
    <location>
        <begin position="1988"/>
        <end position="2005"/>
    </location>
</feature>
<evidence type="ECO:0000313" key="10">
    <source>
        <dbReference type="RefSeq" id="XP_030372177.1"/>
    </source>
</evidence>
<dbReference type="Proteomes" id="UP000504634">
    <property type="component" value="Unplaced"/>
</dbReference>
<evidence type="ECO:0000256" key="7">
    <source>
        <dbReference type="SAM" id="MobiDB-lite"/>
    </source>
</evidence>
<feature type="region of interest" description="Disordered" evidence="7">
    <location>
        <begin position="422"/>
        <end position="452"/>
    </location>
</feature>
<dbReference type="CDD" id="cd00200">
    <property type="entry name" value="WD40"/>
    <property type="match status" value="1"/>
</dbReference>
<comment type="similarity">
    <text evidence="2">Belongs to the WD repeat TAF5 family.</text>
</comment>
<dbReference type="Gene3D" id="2.130.10.10">
    <property type="entry name" value="YVTN repeat-like/Quinoprotein amine dehydrogenase"/>
    <property type="match status" value="2"/>
</dbReference>
<feature type="repeat" description="WD" evidence="6">
    <location>
        <begin position="2613"/>
        <end position="2645"/>
    </location>
</feature>
<feature type="compositionally biased region" description="Low complexity" evidence="7">
    <location>
        <begin position="2081"/>
        <end position="2092"/>
    </location>
</feature>
<feature type="region of interest" description="Disordered" evidence="7">
    <location>
        <begin position="1981"/>
        <end position="2012"/>
    </location>
</feature>
<feature type="region of interest" description="Disordered" evidence="7">
    <location>
        <begin position="1933"/>
        <end position="1955"/>
    </location>
</feature>
<protein>
    <submittedName>
        <fullName evidence="10">Uncharacterized protein LOC115622393</fullName>
    </submittedName>
</protein>
<dbReference type="InterPro" id="IPR007582">
    <property type="entry name" value="TFIID_NTD2"/>
</dbReference>
<sequence length="2784" mass="314826">MSNDCLERNSKAGIELNPEASASGSAFKKNRASAQAKKAEGNAVVGRNIKDTIKELNQGPRTSAATRKKDEINKNSQTKLAMKVVKIKKTGAERAKESDPKAATCGTPYAQPLVTEKGKKPGVTETTAETKNQPSWATNNKSKDSKKDTTHTPVNLPNKSLKKKTKKLIASLDPDSLTSTENDITLKTLSKTNKNTIGEDVFHQGLDNFSSFSVATNYIETEPKVTFLECDKNSFDNSDELSSWNAHMADMELFHFESQMKDCAQKMQISENQASSILDDDNGEFSEEFRFYLKQSSKAVRHPSPTELSCKLAKPMSEEIVKELDVDTLLESSKENTKNSNEDKISLYFDDILDEEIGCTSIFDDIFDNEKQAELQRDDGFKFSDSPNQGKIKSWFEEVAREEKEATDKLKTLKMTEKSTDNEIKEPILKKNKRKISPNSGGDSSSRGTSILDDIYDKENNPFTSDTMETETENVFLDNIPKDNVCDISEIGIMLSEQEAQDRRHYEQHFSKLSQNKIEESYGDSSKCVNDIAEEYSCVEESADAVFRKTFNETEEEPTENISDALHDEIVLDNFVHEKDTDLDRPKNVVPEILTVEEKLNQKLLSSQMEVTVEVDRSINRYDENTNDKRAGTFDALSKMNTKEETLQSKEHEDKVDSVLKDILDEKNNVLIERYPDDTLESTTESLIPSSKNAGIAKDDTDFDKSFSINDKTHGYNNKYFTDTETLNEQPCCWDEINLDSISTYIPEEGEEESPISDHFFEEDDPKQDDVSTGHNNKDGNQDTRMEATMPRLFQARTKKYNINSDNADVISYNILEKESDESPIVENRFVHPEECHYQDDETSGTEQDYIDLENSCSLSDTTSENNITDIEEFDDSSNMETENPEEKKLSLDEVNLDVDRADDFISSDMLKTRNEERAILESYFNDEQPISNDNYTKYHNQYDSQDVRIKAVTPQLKHIEVALGSINLNSSSNGNEKIFDAAYSVECQEDDTSGTEQDYIDLENSCSLSDTTSEKNSTDFEECDDARRTETENLEEKKLSLDEVNLDVDRADDFISNDILEARKEERAILESYFNDEQPISNDNSTQYYNQYDSQEVRIRAVTPQLKHIEVALGNINLNSSSNDNDKIFDAAHSAECPDDETSGTEQDYIDLENSCSLSDTTSENNSTDFEKFYDTGCIKTEIPEEKKLSLDEVNLDVDRADDFISNDMLKTRNEERAILESYFNDEQPISNDNSTKYHNQYDSQDVRIKAVTPQYNNEYIPKSIAEEESLKDNSLSSEEAPLDTENENNYSTIGDSGIEVTNLTESDISRELCNAEIMNVLQKPRVEKETLKEGTLNLNDLNLYAKRELDSVFREILGEEMEESGIMDSYFEDIENEFPPDDESDQKDKLMHSDDSTALMDASPKESGEEVGRKQMALGLEESYPVEEKTVGTNQHLDKINQSTIPDKAHDLKAPKDKAHVDCAEFYNSDDSSREISMENFDIYNFLHGKESTSENENLASNAFTDEFKAKEALNEKTFDLTEVNCVEKAIDAAVQGILNATKVGCVPSKLFGSPTTIENEVAISDKEHNEIPTKKLDKSKTETPNDIVSQLNKMVNVAELDQMDEKIHKESEYADKVKDSDKSTDVNDNENFPLHNNLNELSQGIGIFNIHDESSCTNGMSDDFNPNALYTQFADFGGRTLTSYRLEEDTSLKNLNLDDLLVGDDGHTEIENFDIDEILNTLPSSSLDHLNSQDKSKVGNSEDASPRAAESVQSPIKSQLFAEELLNEEPEDWETSKALDDYLVSQGFKVKCNSPAAPDISDYSDSSSYELSDFSDDKEGNYSLNDLLNARYKTVNSECFAKEGNKQEISSALCENTSDKEICVNTTSTEMKRLSNAEDSDSLSYASSISEISSFEKMSSESFSAAESVAAINQERESMQVNNVNCEVEGSSHELNEEMQTTAGTPQLPHQQEQEVEAIDNSPECELGLEKQRTAAIEKDAGDTSDSSSSSTSGSSISSQNKSESDNLSITEMKSSANEQGILALFAQNYTANPSEFIEKFNLLDAESDQISSSADRVRPKKSKRIGKKSHHKESMESNESLSASSGTEDSNSDDDINVEAIKIRAQYHDGRDFYEEDRLIDYDNSNLVFAVAPLDKDKLHGYTKLFNAIVDMMEVAPYRFMYEVSTLRYPILAITYLRIIAGSEHQRGKRILESLLWHFDESYTGRIDKLKEIQAPEELTQRARNIISGSEKVKIYMSHNSYRYCLFHMQNWELSQRELLAMHCDLITYKDPDVPKHRPRIGAGTLPTMFYAVPEPPHKKETHRQILRGRRYRRNEPLPPVNEHLPVGDRVFIPIPKRMDLLRLRNDERNCVTLNRNSLPSVYMYSVENSESEKVLCAAFSENDTMLGIGTLSSNIHIYSLTPSKLVQLKSACWLKVLDTGMAGVDKNMLEPETKNTRRTMCGHQGPVYGCVFSPDNRFILSCSDDRTARLWCLLSWTCVVIYPGHMSFVSCISYAPYGYYFATGSNDRTARIWTQDRTQSVHVLSGHLGDVTCCIFHPNTHYLATGSEDCTVRIWDITRAVQIRLLIGHKDVVRCLAFSKCGRFLVSGAFDSYVIVWDTAMERLARCLSHHTAVIKTIEFSMDNNIFLVGGHDGLLSIWDFAAIVKDYEPPKLNHKYWRSFLELGEEPDPNYSLTNDEVFVISYPAKSAVFWKIRVTRRNFVLACSSGIKEPEKVAKEGVTAKKESKYTDWLTHLDIMKLKACFEETAEAKPTQQHQPELSKSSEELNDLEKIFQQYEE</sequence>
<feature type="repeat" description="WD" evidence="6">
    <location>
        <begin position="2445"/>
        <end position="2476"/>
    </location>
</feature>
<dbReference type="GeneID" id="115622393"/>
<dbReference type="SUPFAM" id="SSF50978">
    <property type="entry name" value="WD40 repeat-like"/>
    <property type="match status" value="1"/>
</dbReference>
<evidence type="ECO:0000256" key="3">
    <source>
        <dbReference type="ARBA" id="ARBA00022574"/>
    </source>
</evidence>
<dbReference type="GO" id="GO:0016251">
    <property type="term" value="F:RNA polymerase II general transcription initiation factor activity"/>
    <property type="evidence" value="ECO:0007669"/>
    <property type="project" value="TreeGrafter"/>
</dbReference>
<feature type="region of interest" description="Disordered" evidence="7">
    <location>
        <begin position="2053"/>
        <end position="2098"/>
    </location>
</feature>
<keyword evidence="5" id="KW-0539">Nucleus</keyword>
<feature type="repeat" description="WD" evidence="6">
    <location>
        <begin position="2571"/>
        <end position="2603"/>
    </location>
</feature>
<feature type="compositionally biased region" description="Basic and acidic residues" evidence="7">
    <location>
        <begin position="768"/>
        <end position="784"/>
    </location>
</feature>
<evidence type="ECO:0000256" key="4">
    <source>
        <dbReference type="ARBA" id="ARBA00022737"/>
    </source>
</evidence>
<dbReference type="SUPFAM" id="SSF160897">
    <property type="entry name" value="Taf5 N-terminal domain-like"/>
    <property type="match status" value="1"/>
</dbReference>
<dbReference type="PANTHER" id="PTHR19879:SF1">
    <property type="entry name" value="CANNONBALL-RELATED"/>
    <property type="match status" value="1"/>
</dbReference>
<feature type="region of interest" description="Disordered" evidence="7">
    <location>
        <begin position="2753"/>
        <end position="2773"/>
    </location>
</feature>
<feature type="compositionally biased region" description="Acidic residues" evidence="7">
    <location>
        <begin position="748"/>
        <end position="767"/>
    </location>
</feature>
<dbReference type="SMART" id="SM00320">
    <property type="entry name" value="WD40"/>
    <property type="match status" value="6"/>
</dbReference>
<feature type="domain" description="TFIID subunit TAF5 NTD2" evidence="8">
    <location>
        <begin position="2146"/>
        <end position="2257"/>
    </location>
</feature>
<feature type="region of interest" description="Disordered" evidence="7">
    <location>
        <begin position="90"/>
        <end position="162"/>
    </location>
</feature>
<evidence type="ECO:0000313" key="9">
    <source>
        <dbReference type="Proteomes" id="UP000504634"/>
    </source>
</evidence>
<dbReference type="InterPro" id="IPR001680">
    <property type="entry name" value="WD40_rpt"/>
</dbReference>
<name>A0A6J2TB45_DROLE</name>
<accession>A0A6J2TB45</accession>
<feature type="region of interest" description="Disordered" evidence="7">
    <location>
        <begin position="1"/>
        <end position="43"/>
    </location>
</feature>
<dbReference type="RefSeq" id="XP_030372177.1">
    <property type="nucleotide sequence ID" value="XM_030516317.1"/>
</dbReference>
<feature type="compositionally biased region" description="Basic and acidic residues" evidence="7">
    <location>
        <begin position="1"/>
        <end position="10"/>
    </location>
</feature>
<reference evidence="10" key="1">
    <citation type="submission" date="2025-08" db="UniProtKB">
        <authorList>
            <consortium name="RefSeq"/>
        </authorList>
    </citation>
    <scope>IDENTIFICATION</scope>
    <source>
        <strain evidence="10">11010-0011.00</strain>
        <tissue evidence="10">Whole body</tissue>
    </source>
</reference>